<keyword evidence="8" id="KW-1185">Reference proteome</keyword>
<dbReference type="InterPro" id="IPR011251">
    <property type="entry name" value="Luciferase-like_dom"/>
</dbReference>
<evidence type="ECO:0000313" key="8">
    <source>
        <dbReference type="Proteomes" id="UP000621510"/>
    </source>
</evidence>
<evidence type="ECO:0000256" key="5">
    <source>
        <dbReference type="SAM" id="MobiDB-lite"/>
    </source>
</evidence>
<evidence type="ECO:0000256" key="1">
    <source>
        <dbReference type="ARBA" id="ARBA00022630"/>
    </source>
</evidence>
<dbReference type="Gene3D" id="3.20.20.30">
    <property type="entry name" value="Luciferase-like domain"/>
    <property type="match status" value="1"/>
</dbReference>
<evidence type="ECO:0000259" key="6">
    <source>
        <dbReference type="Pfam" id="PF00296"/>
    </source>
</evidence>
<evidence type="ECO:0000256" key="4">
    <source>
        <dbReference type="ARBA" id="ARBA00023033"/>
    </source>
</evidence>
<comment type="caution">
    <text evidence="7">The sequence shown here is derived from an EMBL/GenBank/DDBJ whole genome shotgun (WGS) entry which is preliminary data.</text>
</comment>
<dbReference type="EMBL" id="JAERRG010000074">
    <property type="protein sequence ID" value="MBL1120941.1"/>
    <property type="molecule type" value="Genomic_DNA"/>
</dbReference>
<reference evidence="7 8" key="1">
    <citation type="submission" date="2021-01" db="EMBL/GenBank/DDBJ databases">
        <title>WGS of actinomycetes isolated from Thailand.</title>
        <authorList>
            <person name="Thawai C."/>
        </authorList>
    </citation>
    <scope>NUCLEOTIDE SEQUENCE [LARGE SCALE GENOMIC DNA]</scope>
    <source>
        <strain evidence="7 8">CA3R110</strain>
    </source>
</reference>
<gene>
    <name evidence="7" type="ORF">JK364_53155</name>
</gene>
<evidence type="ECO:0000256" key="3">
    <source>
        <dbReference type="ARBA" id="ARBA00023002"/>
    </source>
</evidence>
<sequence length="286" mass="30166">MARSTLGELLSPDGAAELPWLAERLDAVADALLLGVDMVHEPSLSPDADADAGGVGIDPTIAAIMLAHHTRRVGLVVAAVVQRDHPYNVARRLASIDHASGGRAGLLIGVEDHRAAAGSPWTRANPVVAAADAVTVIRALWRSFPVDAIVADRESGVFAESHRIVAVDHRGAFDIAGPLQVPWSPQIWPPVLAWSAGTAEPALAQIADVVVGPETTQAVLHQVGSLAELRRLLRTAAEPERSPGNPIPLRTRFGLAPADPPTEGRQAFPDPAHSTDEEDKVVLHAR</sequence>
<proteinExistence type="predicted"/>
<protein>
    <submittedName>
        <fullName evidence="7">LLM class flavin-dependent oxidoreductase</fullName>
    </submittedName>
</protein>
<dbReference type="PANTHER" id="PTHR30011:SF16">
    <property type="entry name" value="C2H2 FINGER DOMAIN TRANSCRIPTION FACTOR (EUROFUNG)-RELATED"/>
    <property type="match status" value="1"/>
</dbReference>
<name>A0ABS1QAG5_9ACTN</name>
<feature type="domain" description="Luciferase-like" evidence="6">
    <location>
        <begin position="53"/>
        <end position="246"/>
    </location>
</feature>
<keyword evidence="4" id="KW-0503">Monooxygenase</keyword>
<keyword evidence="3" id="KW-0560">Oxidoreductase</keyword>
<keyword evidence="2" id="KW-0288">FMN</keyword>
<evidence type="ECO:0000313" key="7">
    <source>
        <dbReference type="EMBL" id="MBL1120941.1"/>
    </source>
</evidence>
<dbReference type="Proteomes" id="UP000621510">
    <property type="component" value="Unassembled WGS sequence"/>
</dbReference>
<keyword evidence="1" id="KW-0285">Flavoprotein</keyword>
<dbReference type="Pfam" id="PF00296">
    <property type="entry name" value="Bac_luciferase"/>
    <property type="match status" value="1"/>
</dbReference>
<organism evidence="7 8">
    <name type="scientific">Streptomyces endocoffeicus</name>
    <dbReference type="NCBI Taxonomy" id="2898945"/>
    <lineage>
        <taxon>Bacteria</taxon>
        <taxon>Bacillati</taxon>
        <taxon>Actinomycetota</taxon>
        <taxon>Actinomycetes</taxon>
        <taxon>Kitasatosporales</taxon>
        <taxon>Streptomycetaceae</taxon>
        <taxon>Streptomyces</taxon>
    </lineage>
</organism>
<evidence type="ECO:0000256" key="2">
    <source>
        <dbReference type="ARBA" id="ARBA00022643"/>
    </source>
</evidence>
<accession>A0ABS1QAG5</accession>
<dbReference type="InterPro" id="IPR051260">
    <property type="entry name" value="Diverse_substr_monoxygenases"/>
</dbReference>
<feature type="region of interest" description="Disordered" evidence="5">
    <location>
        <begin position="237"/>
        <end position="286"/>
    </location>
</feature>
<dbReference type="PANTHER" id="PTHR30011">
    <property type="entry name" value="ALKANESULFONATE MONOOXYGENASE-RELATED"/>
    <property type="match status" value="1"/>
</dbReference>
<dbReference type="SUPFAM" id="SSF51679">
    <property type="entry name" value="Bacterial luciferase-like"/>
    <property type="match status" value="1"/>
</dbReference>
<dbReference type="InterPro" id="IPR036661">
    <property type="entry name" value="Luciferase-like_sf"/>
</dbReference>